<reference evidence="5 7" key="2">
    <citation type="submission" date="2018-07" db="EMBL/GenBank/DDBJ databases">
        <title>Whole Genome Shotgun Sequence of Streptomyces spongiicola strain 531S.</title>
        <authorList>
            <person name="Dohra H."/>
            <person name="Kodani S."/>
        </authorList>
    </citation>
    <scope>NUCLEOTIDE SEQUENCE [LARGE SCALE GENOMIC DNA]</scope>
    <source>
        <strain evidence="5 7">531S</strain>
    </source>
</reference>
<dbReference type="CDD" id="cd00293">
    <property type="entry name" value="USP-like"/>
    <property type="match status" value="1"/>
</dbReference>
<sequence length="217" mass="22831">MSDLAFVLVVVGAWIAIGLVTAWWMARRGYHHWGWLLMGAVFGPILTIVASERIQPRRVGPLARMEVGAPGPGGLRVLVGVDGSEASQAALDLAVELLGPYAKALVAVEVVGYDAADDEADPSIAAARSRLAAVAERGGGRVTECDIIPGPPAQALVDYAGQQGFDLIVVGTHGRGLSRRLLGNVARELVRQHTVPVLVTGERRRESPEEPPGEAPG</sequence>
<dbReference type="InterPro" id="IPR006015">
    <property type="entry name" value="Universal_stress_UspA"/>
</dbReference>
<dbReference type="RefSeq" id="WP_109293486.1">
    <property type="nucleotide sequence ID" value="NZ_BGZL01000006.1"/>
</dbReference>
<organism evidence="5 7">
    <name type="scientific">Streptomyces spongiicola</name>
    <dbReference type="NCBI Taxonomy" id="1690221"/>
    <lineage>
        <taxon>Bacteria</taxon>
        <taxon>Bacillati</taxon>
        <taxon>Actinomycetota</taxon>
        <taxon>Actinomycetes</taxon>
        <taxon>Kitasatosporales</taxon>
        <taxon>Streptomycetaceae</taxon>
        <taxon>Streptomyces</taxon>
    </lineage>
</organism>
<evidence type="ECO:0000313" key="5">
    <source>
        <dbReference type="EMBL" id="GBQ01356.1"/>
    </source>
</evidence>
<evidence type="ECO:0000313" key="6">
    <source>
        <dbReference type="Proteomes" id="UP000245051"/>
    </source>
</evidence>
<reference evidence="4 6" key="1">
    <citation type="submission" date="2018-05" db="EMBL/GenBank/DDBJ databases">
        <title>Complete genome sequence of the Type Strain of Streptomyces spongiicola HNM0071, the producer of staurosporine.</title>
        <authorList>
            <person name="Zhou S."/>
            <person name="Huang X."/>
        </authorList>
    </citation>
    <scope>NUCLEOTIDE SEQUENCE [LARGE SCALE GENOMIC DNA]</scope>
    <source>
        <strain evidence="4 6">HNM0071</strain>
    </source>
</reference>
<dbReference type="EMBL" id="CP029254">
    <property type="protein sequence ID" value="AWK08495.1"/>
    <property type="molecule type" value="Genomic_DNA"/>
</dbReference>
<dbReference type="Proteomes" id="UP000265354">
    <property type="component" value="Unassembled WGS sequence"/>
</dbReference>
<keyword evidence="6" id="KW-1185">Reference proteome</keyword>
<keyword evidence="2" id="KW-0472">Membrane</keyword>
<feature type="domain" description="UspA" evidence="3">
    <location>
        <begin position="76"/>
        <end position="200"/>
    </location>
</feature>
<comment type="similarity">
    <text evidence="1">Belongs to the universal stress protein A family.</text>
</comment>
<dbReference type="PRINTS" id="PR01438">
    <property type="entry name" value="UNVRSLSTRESS"/>
</dbReference>
<feature type="transmembrane region" description="Helical" evidence="2">
    <location>
        <begin position="5"/>
        <end position="26"/>
    </location>
</feature>
<dbReference type="PANTHER" id="PTHR46268:SF15">
    <property type="entry name" value="UNIVERSAL STRESS PROTEIN HP_0031"/>
    <property type="match status" value="1"/>
</dbReference>
<evidence type="ECO:0000313" key="4">
    <source>
        <dbReference type="EMBL" id="AWK08495.1"/>
    </source>
</evidence>
<keyword evidence="2" id="KW-1133">Transmembrane helix</keyword>
<evidence type="ECO:0000256" key="2">
    <source>
        <dbReference type="SAM" id="Phobius"/>
    </source>
</evidence>
<accession>A0A2S1YWN2</accession>
<dbReference type="Proteomes" id="UP000245051">
    <property type="component" value="Chromosome"/>
</dbReference>
<evidence type="ECO:0000259" key="3">
    <source>
        <dbReference type="Pfam" id="PF00582"/>
    </source>
</evidence>
<feature type="transmembrane region" description="Helical" evidence="2">
    <location>
        <begin position="32"/>
        <end position="50"/>
    </location>
</feature>
<gene>
    <name evidence="4" type="ORF">DDQ41_05615</name>
    <name evidence="5" type="ORF">SSP531S_27890</name>
</gene>
<dbReference type="SUPFAM" id="SSF52402">
    <property type="entry name" value="Adenine nucleotide alpha hydrolases-like"/>
    <property type="match status" value="1"/>
</dbReference>
<proteinExistence type="inferred from homology"/>
<dbReference type="PANTHER" id="PTHR46268">
    <property type="entry name" value="STRESS RESPONSE PROTEIN NHAX"/>
    <property type="match status" value="1"/>
</dbReference>
<name>A0A2S1YWN2_9ACTN</name>
<dbReference type="OrthoDB" id="6174426at2"/>
<dbReference type="Gene3D" id="3.40.50.12370">
    <property type="match status" value="1"/>
</dbReference>
<dbReference type="KEGG" id="sspo:DDQ41_05615"/>
<protein>
    <submittedName>
        <fullName evidence="5">Universal stress protein</fullName>
    </submittedName>
</protein>
<dbReference type="InterPro" id="IPR006016">
    <property type="entry name" value="UspA"/>
</dbReference>
<dbReference type="AlphaFoldDB" id="A0A2S1YWN2"/>
<dbReference type="EMBL" id="BGZL01000006">
    <property type="protein sequence ID" value="GBQ01356.1"/>
    <property type="molecule type" value="Genomic_DNA"/>
</dbReference>
<dbReference type="Pfam" id="PF00582">
    <property type="entry name" value="Usp"/>
    <property type="match status" value="1"/>
</dbReference>
<keyword evidence="2" id="KW-0812">Transmembrane</keyword>
<evidence type="ECO:0000256" key="1">
    <source>
        <dbReference type="ARBA" id="ARBA00008791"/>
    </source>
</evidence>
<evidence type="ECO:0000313" key="7">
    <source>
        <dbReference type="Proteomes" id="UP000265354"/>
    </source>
</evidence>